<gene>
    <name evidence="2" type="ORF">J421_0922</name>
</gene>
<dbReference type="SUPFAM" id="SSF48452">
    <property type="entry name" value="TPR-like"/>
    <property type="match status" value="2"/>
</dbReference>
<dbReference type="InterPro" id="IPR011990">
    <property type="entry name" value="TPR-like_helical_dom_sf"/>
</dbReference>
<evidence type="ECO:0000313" key="2">
    <source>
        <dbReference type="EMBL" id="AHG88459.1"/>
    </source>
</evidence>
<dbReference type="SMART" id="SM01043">
    <property type="entry name" value="BTAD"/>
    <property type="match status" value="1"/>
</dbReference>
<feature type="domain" description="Bacterial transcriptional activator" evidence="1">
    <location>
        <begin position="61"/>
        <end position="198"/>
    </location>
</feature>
<dbReference type="InParanoid" id="W0RBI0"/>
<name>W0RBI0_9BACT</name>
<dbReference type="EMBL" id="CP007128">
    <property type="protein sequence ID" value="AHG88459.1"/>
    <property type="molecule type" value="Genomic_DNA"/>
</dbReference>
<evidence type="ECO:0000259" key="1">
    <source>
        <dbReference type="SMART" id="SM01043"/>
    </source>
</evidence>
<dbReference type="KEGG" id="gba:J421_0922"/>
<organism evidence="2 3">
    <name type="scientific">Gemmatirosa kalamazoonensis</name>
    <dbReference type="NCBI Taxonomy" id="861299"/>
    <lineage>
        <taxon>Bacteria</taxon>
        <taxon>Pseudomonadati</taxon>
        <taxon>Gemmatimonadota</taxon>
        <taxon>Gemmatimonadia</taxon>
        <taxon>Gemmatimonadales</taxon>
        <taxon>Gemmatimonadaceae</taxon>
        <taxon>Gemmatirosa</taxon>
    </lineage>
</organism>
<keyword evidence="3" id="KW-1185">Reference proteome</keyword>
<dbReference type="InterPro" id="IPR005158">
    <property type="entry name" value="BTAD"/>
</dbReference>
<dbReference type="InterPro" id="IPR051677">
    <property type="entry name" value="AfsR-DnrI-RedD_regulator"/>
</dbReference>
<dbReference type="Proteomes" id="UP000019151">
    <property type="component" value="Chromosome"/>
</dbReference>
<proteinExistence type="predicted"/>
<dbReference type="PATRIC" id="fig|861299.3.peg.937"/>
<dbReference type="Gene3D" id="1.25.40.10">
    <property type="entry name" value="Tetratricopeptide repeat domain"/>
    <property type="match status" value="2"/>
</dbReference>
<dbReference type="eggNOG" id="COG3629">
    <property type="taxonomic scope" value="Bacteria"/>
</dbReference>
<dbReference type="HOGENOM" id="CLU_436636_0_0_0"/>
<sequence>MLAAAGPRGVTRDRLIGILWPESYADRARHALSQTLYSLRRDVGTVVASTPDLRLQALIPSDVQELRDAVAGRRWADAAALYGGPFLDGFYLADAPEFERWVEGERASLAADGTRAIELAARESAAAGRHDEASALWQRLTRLDPFSARYAAACMESLGVVGDRAAALAHGRAYMDRMRRELGVEPDRAVQTLLDRLRDGDPTLAPAAAVSVASRPAVEPPPVPPISTIAAVAPLEAPAPPRARSRWWREAALLGGAGLLAAGWWSVHGTPRPAAAIVPTAPSRTADSLVARRFYDEGLRALYQFDAAAADRHFRAALREDPTSAMTAYRAWYAARTAGDADQETLAARALSLAPRASPRDSLLIATHVALARNDVAALATANALAARYPDDAEALVRAADAMPDLGRAVPLLDRAVRLDSAAADPRAGDACLSCEALSLLASRYGAADSIDAAERVARRWIRLRPADAPPWRFLAELLVLRGRRSEAVAAERRFESLGGARDDAAVRELVWDLQSDDLAAANARCDAGLAARDSATFVTFRWYCAIALRAQGRYRDALVLVREGRGPGALVSRPTLLPDPLLAPILDVEMGRPLLAIDAWRALADASDHTDAPPGVRARATSRGT</sequence>
<dbReference type="PANTHER" id="PTHR35807">
    <property type="entry name" value="TRANSCRIPTIONAL REGULATOR REDD-RELATED"/>
    <property type="match status" value="1"/>
</dbReference>
<dbReference type="eggNOG" id="COG0457">
    <property type="taxonomic scope" value="Bacteria"/>
</dbReference>
<dbReference type="AlphaFoldDB" id="W0RBI0"/>
<evidence type="ECO:0000313" key="3">
    <source>
        <dbReference type="Proteomes" id="UP000019151"/>
    </source>
</evidence>
<protein>
    <submittedName>
        <fullName evidence="2">Transcriptional activator domain-containing protein</fullName>
    </submittedName>
</protein>
<dbReference type="Gene3D" id="1.10.10.10">
    <property type="entry name" value="Winged helix-like DNA-binding domain superfamily/Winged helix DNA-binding domain"/>
    <property type="match status" value="1"/>
</dbReference>
<dbReference type="Pfam" id="PF03704">
    <property type="entry name" value="BTAD"/>
    <property type="match status" value="1"/>
</dbReference>
<dbReference type="STRING" id="861299.J421_0922"/>
<reference evidence="2 3" key="1">
    <citation type="journal article" date="2014" name="Genome Announc.">
        <title>Genome Sequence and Methylome of Soil Bacterium Gemmatirosa kalamazoonensis KBS708T, a Member of the Rarely Cultivated Gemmatimonadetes Phylum.</title>
        <authorList>
            <person name="Debruyn J.M."/>
            <person name="Radosevich M."/>
            <person name="Wommack K.E."/>
            <person name="Polson S.W."/>
            <person name="Hauser L.J."/>
            <person name="Fawaz M.N."/>
            <person name="Korlach J."/>
            <person name="Tsai Y.C."/>
        </authorList>
    </citation>
    <scope>NUCLEOTIDE SEQUENCE [LARGE SCALE GENOMIC DNA]</scope>
    <source>
        <strain evidence="2 3">KBS708</strain>
    </source>
</reference>
<dbReference type="InterPro" id="IPR036388">
    <property type="entry name" value="WH-like_DNA-bd_sf"/>
</dbReference>
<accession>W0RBI0</accession>